<name>A0A177DIZ5_ALTAL</name>
<gene>
    <name evidence="3" type="ORF">CC77DRAFT_144828</name>
</gene>
<evidence type="ECO:0000313" key="4">
    <source>
        <dbReference type="Proteomes" id="UP000077248"/>
    </source>
</evidence>
<protein>
    <recommendedName>
        <fullName evidence="5">Aromatic prenyltransferase</fullName>
    </recommendedName>
</protein>
<sequence length="402" mass="44810">MADCDARYGDGESEKARLRWAALLSPHLIHALGTSGSYSQDNIEAHETFFRNHVCGWLGREPSSLPLRPAYPSALTCDATPLELSYSWNGRTSVAVRYVVDLIPINGTLTRSASLAAALETINGLRRIALAEDYHVEMLPDVWVAVTARLAYWEHTVHPLPSADLAPSTTSSCELCSPSSTFVGFDLTRSGARGKLYWLLPACLSSQGLLDLLDDVFTLLPTDIHAHWRQVRHYLASQASSVLRPRMLCIDATRYPAPRIKLYSRCYFDSHTSFATIEPHLTMDGAVPLPPRSHYATLWANIQAKYRLDPHPQSRYCMVVYDILPLQLRSKLYWFAHQMPCRDGAIVKHVLADFAQPTALLRNQVEAGHMSDDTTFIREIGVAHQGDAFDIATYVSPALFSA</sequence>
<dbReference type="InterPro" id="IPR033964">
    <property type="entry name" value="ABBA"/>
</dbReference>
<evidence type="ECO:0000313" key="3">
    <source>
        <dbReference type="EMBL" id="OAG19894.1"/>
    </source>
</evidence>
<evidence type="ECO:0000256" key="1">
    <source>
        <dbReference type="ARBA" id="ARBA00010209"/>
    </source>
</evidence>
<keyword evidence="4" id="KW-1185">Reference proteome</keyword>
<dbReference type="RefSeq" id="XP_018385315.1">
    <property type="nucleotide sequence ID" value="XM_018530267.1"/>
</dbReference>
<organism evidence="3 4">
    <name type="scientific">Alternaria alternata</name>
    <name type="common">Alternaria rot fungus</name>
    <name type="synonym">Torula alternata</name>
    <dbReference type="NCBI Taxonomy" id="5599"/>
    <lineage>
        <taxon>Eukaryota</taxon>
        <taxon>Fungi</taxon>
        <taxon>Dikarya</taxon>
        <taxon>Ascomycota</taxon>
        <taxon>Pezizomycotina</taxon>
        <taxon>Dothideomycetes</taxon>
        <taxon>Pleosporomycetidae</taxon>
        <taxon>Pleosporales</taxon>
        <taxon>Pleosporineae</taxon>
        <taxon>Pleosporaceae</taxon>
        <taxon>Alternaria</taxon>
        <taxon>Alternaria sect. Alternaria</taxon>
        <taxon>Alternaria alternata complex</taxon>
    </lineage>
</organism>
<keyword evidence="2" id="KW-0808">Transferase</keyword>
<proteinExistence type="inferred from homology"/>
<comment type="similarity">
    <text evidence="1">Belongs to the tryptophan dimethylallyltransferase family.</text>
</comment>
<dbReference type="Pfam" id="PF11991">
    <property type="entry name" value="Trp_DMAT"/>
    <property type="match status" value="1"/>
</dbReference>
<dbReference type="GO" id="GO:0009820">
    <property type="term" value="P:alkaloid metabolic process"/>
    <property type="evidence" value="ECO:0007669"/>
    <property type="project" value="InterPro"/>
</dbReference>
<dbReference type="GeneID" id="29115861"/>
<dbReference type="SFLD" id="SFLDS00036">
    <property type="entry name" value="Aromatic_Prenyltransferase"/>
    <property type="match status" value="1"/>
</dbReference>
<dbReference type="KEGG" id="aalt:CC77DRAFT_144828"/>
<dbReference type="EMBL" id="KV441480">
    <property type="protein sequence ID" value="OAG19894.1"/>
    <property type="molecule type" value="Genomic_DNA"/>
</dbReference>
<dbReference type="PANTHER" id="PTHR40627">
    <property type="entry name" value="INDOLE PRENYLTRANSFERASE TDIB-RELATED"/>
    <property type="match status" value="1"/>
</dbReference>
<dbReference type="Proteomes" id="UP000077248">
    <property type="component" value="Unassembled WGS sequence"/>
</dbReference>
<dbReference type="OMA" id="KLYWRLP"/>
<evidence type="ECO:0000256" key="2">
    <source>
        <dbReference type="ARBA" id="ARBA00022679"/>
    </source>
</evidence>
<dbReference type="InterPro" id="IPR017795">
    <property type="entry name" value="ABBA_NscD-like"/>
</dbReference>
<dbReference type="GO" id="GO:0016765">
    <property type="term" value="F:transferase activity, transferring alkyl or aryl (other than methyl) groups"/>
    <property type="evidence" value="ECO:0007669"/>
    <property type="project" value="InterPro"/>
</dbReference>
<evidence type="ECO:0008006" key="5">
    <source>
        <dbReference type="Google" id="ProtNLM"/>
    </source>
</evidence>
<dbReference type="VEuPathDB" id="FungiDB:CC77DRAFT_144828"/>
<dbReference type="AlphaFoldDB" id="A0A177DIZ5"/>
<accession>A0A177DIZ5</accession>
<reference evidence="3 4" key="1">
    <citation type="submission" date="2016-05" db="EMBL/GenBank/DDBJ databases">
        <title>Comparative analysis of secretome profiles of manganese(II)-oxidizing ascomycete fungi.</title>
        <authorList>
            <consortium name="DOE Joint Genome Institute"/>
            <person name="Zeiner C.A."/>
            <person name="Purvine S.O."/>
            <person name="Zink E.M."/>
            <person name="Wu S."/>
            <person name="Pasa-Tolic L."/>
            <person name="Chaput D.L."/>
            <person name="Haridas S."/>
            <person name="Grigoriev I.V."/>
            <person name="Santelli C.M."/>
            <person name="Hansel C.M."/>
        </authorList>
    </citation>
    <scope>NUCLEOTIDE SEQUENCE [LARGE SCALE GENOMIC DNA]</scope>
    <source>
        <strain evidence="3 4">SRC1lrK2f</strain>
    </source>
</reference>
<dbReference type="PANTHER" id="PTHR40627:SF4">
    <property type="entry name" value="PRENYLTRANSFERASE ASQH1-RELATED"/>
    <property type="match status" value="1"/>
</dbReference>